<dbReference type="AlphaFoldDB" id="A0A4V4GRM8"/>
<keyword evidence="1" id="KW-0812">Transmembrane</keyword>
<keyword evidence="1" id="KW-1133">Transmembrane helix</keyword>
<evidence type="ECO:0000256" key="1">
    <source>
        <dbReference type="SAM" id="Phobius"/>
    </source>
</evidence>
<evidence type="ECO:0000313" key="2">
    <source>
        <dbReference type="EMBL" id="THU01936.1"/>
    </source>
</evidence>
<name>A0A4V4GRM8_9BURK</name>
<dbReference type="InterPro" id="IPR022109">
    <property type="entry name" value="DUF3649"/>
</dbReference>
<dbReference type="Proteomes" id="UP000308917">
    <property type="component" value="Unassembled WGS sequence"/>
</dbReference>
<feature type="transmembrane region" description="Helical" evidence="1">
    <location>
        <begin position="51"/>
        <end position="72"/>
    </location>
</feature>
<reference evidence="2 3" key="1">
    <citation type="journal article" date="2015" name="Antonie Van Leeuwenhoek">
        <title>Lampropedia puyangensis sp. nov., isolated from symptomatic bark of Populus ? euramericana canker and emended description of Lampropedia hyalina (Ehrenberg 1832) Lee et al. 2004.</title>
        <authorList>
            <person name="Li Y."/>
            <person name="Wang T."/>
            <person name="Piao C.G."/>
            <person name="Wang L.F."/>
            <person name="Tian G.Z."/>
            <person name="Zhu T.H."/>
            <person name="Guo M.W."/>
        </authorList>
    </citation>
    <scope>NUCLEOTIDE SEQUENCE [LARGE SCALE GENOMIC DNA]</scope>
    <source>
        <strain evidence="2 3">2-bin</strain>
    </source>
</reference>
<dbReference type="Pfam" id="PF12365">
    <property type="entry name" value="DUF3649"/>
    <property type="match status" value="1"/>
</dbReference>
<feature type="transmembrane region" description="Helical" evidence="1">
    <location>
        <begin position="79"/>
        <end position="96"/>
    </location>
</feature>
<gene>
    <name evidence="2" type="ORF">E9531_07995</name>
</gene>
<organism evidence="2 3">
    <name type="scientific">Lampropedia puyangensis</name>
    <dbReference type="NCBI Taxonomy" id="1330072"/>
    <lineage>
        <taxon>Bacteria</taxon>
        <taxon>Pseudomonadati</taxon>
        <taxon>Pseudomonadota</taxon>
        <taxon>Betaproteobacteria</taxon>
        <taxon>Burkholderiales</taxon>
        <taxon>Comamonadaceae</taxon>
        <taxon>Lampropedia</taxon>
    </lineage>
</organism>
<protein>
    <submittedName>
        <fullName evidence="2">DUF3649 domain-containing protein</fullName>
    </submittedName>
</protein>
<accession>A0A4V4GRM8</accession>
<dbReference type="EMBL" id="STFG01000007">
    <property type="protein sequence ID" value="THU01936.1"/>
    <property type="molecule type" value="Genomic_DNA"/>
</dbReference>
<comment type="caution">
    <text evidence="2">The sequence shown here is derived from an EMBL/GenBank/DDBJ whole genome shotgun (WGS) entry which is preliminary data.</text>
</comment>
<sequence>MVMAKALPALTAMARYAPLVSRIVAALLGGYALAALTSLAALALPLPRSEAALAGLLASFLVYATAAIWVFAARSAARAWLGLLALAVLLAPWVWWVHPQAA</sequence>
<keyword evidence="1" id="KW-0472">Membrane</keyword>
<proteinExistence type="predicted"/>
<evidence type="ECO:0000313" key="3">
    <source>
        <dbReference type="Proteomes" id="UP000308917"/>
    </source>
</evidence>
<keyword evidence="3" id="KW-1185">Reference proteome</keyword>